<organism evidence="2 3">
    <name type="scientific">Caerostris extrusa</name>
    <name type="common">Bark spider</name>
    <name type="synonym">Caerostris bankana</name>
    <dbReference type="NCBI Taxonomy" id="172846"/>
    <lineage>
        <taxon>Eukaryota</taxon>
        <taxon>Metazoa</taxon>
        <taxon>Ecdysozoa</taxon>
        <taxon>Arthropoda</taxon>
        <taxon>Chelicerata</taxon>
        <taxon>Arachnida</taxon>
        <taxon>Araneae</taxon>
        <taxon>Araneomorphae</taxon>
        <taxon>Entelegynae</taxon>
        <taxon>Araneoidea</taxon>
        <taxon>Araneidae</taxon>
        <taxon>Caerostris</taxon>
    </lineage>
</organism>
<gene>
    <name evidence="2" type="ORF">CEXT_336701</name>
</gene>
<keyword evidence="3" id="KW-1185">Reference proteome</keyword>
<evidence type="ECO:0000313" key="2">
    <source>
        <dbReference type="EMBL" id="GIX79387.1"/>
    </source>
</evidence>
<evidence type="ECO:0000256" key="1">
    <source>
        <dbReference type="SAM" id="Phobius"/>
    </source>
</evidence>
<accession>A0AAV4N3I1</accession>
<dbReference type="Proteomes" id="UP001054945">
    <property type="component" value="Unassembled WGS sequence"/>
</dbReference>
<reference evidence="2 3" key="1">
    <citation type="submission" date="2021-06" db="EMBL/GenBank/DDBJ databases">
        <title>Caerostris extrusa draft genome.</title>
        <authorList>
            <person name="Kono N."/>
            <person name="Arakawa K."/>
        </authorList>
    </citation>
    <scope>NUCLEOTIDE SEQUENCE [LARGE SCALE GENOMIC DNA]</scope>
</reference>
<comment type="caution">
    <text evidence="2">The sequence shown here is derived from an EMBL/GenBank/DDBJ whole genome shotgun (WGS) entry which is preliminary data.</text>
</comment>
<feature type="transmembrane region" description="Helical" evidence="1">
    <location>
        <begin position="85"/>
        <end position="105"/>
    </location>
</feature>
<protein>
    <submittedName>
        <fullName evidence="2">Uncharacterized protein</fullName>
    </submittedName>
</protein>
<keyword evidence="1" id="KW-1133">Transmembrane helix</keyword>
<name>A0AAV4N3I1_CAEEX</name>
<sequence length="114" mass="13320">MFGCSEFMACQINCQIWPPCSEIHCGFTVVHSFPNIMTTQILIHWRGKKNNSPKIHHELEIYQNFKVFKMELLSGMKNSKLKARAFNKAYSSAIWSSAVILFFFLQNFDIPFKH</sequence>
<evidence type="ECO:0000313" key="3">
    <source>
        <dbReference type="Proteomes" id="UP001054945"/>
    </source>
</evidence>
<proteinExistence type="predicted"/>
<keyword evidence="1" id="KW-0472">Membrane</keyword>
<keyword evidence="1" id="KW-0812">Transmembrane</keyword>
<dbReference type="AlphaFoldDB" id="A0AAV4N3I1"/>
<dbReference type="EMBL" id="BPLR01002932">
    <property type="protein sequence ID" value="GIX79387.1"/>
    <property type="molecule type" value="Genomic_DNA"/>
</dbReference>